<evidence type="ECO:0000313" key="2">
    <source>
        <dbReference type="Proteomes" id="UP000191240"/>
    </source>
</evidence>
<dbReference type="Gene3D" id="1.10.30.50">
    <property type="match status" value="1"/>
</dbReference>
<keyword evidence="1" id="KW-0378">Hydrolase</keyword>
<protein>
    <submittedName>
        <fullName evidence="1">HNH endonuclease</fullName>
    </submittedName>
</protein>
<organism evidence="1 2">
    <name type="scientific">Anaerovibrio lipolyticus DSM 3074</name>
    <dbReference type="NCBI Taxonomy" id="1120997"/>
    <lineage>
        <taxon>Bacteria</taxon>
        <taxon>Bacillati</taxon>
        <taxon>Bacillota</taxon>
        <taxon>Negativicutes</taxon>
        <taxon>Selenomonadales</taxon>
        <taxon>Selenomonadaceae</taxon>
        <taxon>Anaerovibrio</taxon>
    </lineage>
</organism>
<dbReference type="Proteomes" id="UP000191240">
    <property type="component" value="Unassembled WGS sequence"/>
</dbReference>
<gene>
    <name evidence="1" type="ORF">SAMN02745671_01835</name>
</gene>
<keyword evidence="1" id="KW-0255">Endonuclease</keyword>
<proteinExistence type="predicted"/>
<dbReference type="GO" id="GO:0004519">
    <property type="term" value="F:endonuclease activity"/>
    <property type="evidence" value="ECO:0007669"/>
    <property type="project" value="UniProtKB-KW"/>
</dbReference>
<keyword evidence="1" id="KW-0540">Nuclease</keyword>
<dbReference type="AlphaFoldDB" id="A0A1M6ED91"/>
<dbReference type="RefSeq" id="WP_080325961.1">
    <property type="nucleotide sequence ID" value="NZ_FQYW01000015.1"/>
</dbReference>
<dbReference type="OrthoDB" id="9802901at2"/>
<evidence type="ECO:0000313" key="1">
    <source>
        <dbReference type="EMBL" id="SHI83401.1"/>
    </source>
</evidence>
<accession>A0A1M6ED91</accession>
<sequence length="225" mass="26158">MRPVDKGAAPKKIYNKYQDAQRDLIERLGAYCSYCELPIQNAPEVEHKEAKAKGGEVLQWEIFLLSCKYCNTRKNDKVAAGEKEKYFWPDEDNTMKLFDYTGGQVVLNDKFLDSSSNETREKAEALLQLLHLDNIPTPKQRDRRYEERLGAWFMAQKYRKDWDLHETSVDLSKFSDCIGDIAKLAGFFTLWIQVFCDCPQVCQAIVDKFPGTRSEFLKEYLPDNK</sequence>
<name>A0A1M6ED91_9FIRM</name>
<reference evidence="1 2" key="1">
    <citation type="submission" date="2016-11" db="EMBL/GenBank/DDBJ databases">
        <authorList>
            <person name="Jaros S."/>
            <person name="Januszkiewicz K."/>
            <person name="Wedrychowicz H."/>
        </authorList>
    </citation>
    <scope>NUCLEOTIDE SEQUENCE [LARGE SCALE GENOMIC DNA]</scope>
    <source>
        <strain evidence="1 2">DSM 3074</strain>
    </source>
</reference>
<dbReference type="EMBL" id="FQYW01000015">
    <property type="protein sequence ID" value="SHI83401.1"/>
    <property type="molecule type" value="Genomic_DNA"/>
</dbReference>